<dbReference type="Gene3D" id="3.40.50.720">
    <property type="entry name" value="NAD(P)-binding Rossmann-like Domain"/>
    <property type="match status" value="1"/>
</dbReference>
<dbReference type="EMBL" id="GL385397">
    <property type="protein sequence ID" value="EJT75717.1"/>
    <property type="molecule type" value="Genomic_DNA"/>
</dbReference>
<dbReference type="PROSITE" id="PS00455">
    <property type="entry name" value="AMP_BINDING"/>
    <property type="match status" value="1"/>
</dbReference>
<dbReference type="InterPro" id="IPR036736">
    <property type="entry name" value="ACP-like_sf"/>
</dbReference>
<evidence type="ECO:0000259" key="3">
    <source>
        <dbReference type="PROSITE" id="PS50075"/>
    </source>
</evidence>
<dbReference type="GO" id="GO:0031177">
    <property type="term" value="F:phosphopantetheine binding"/>
    <property type="evidence" value="ECO:0007669"/>
    <property type="project" value="InterPro"/>
</dbReference>
<proteinExistence type="predicted"/>
<sequence length="1068" mass="116786">MAHTSTTHLSCVDDLIRERASTISDAPLITYPNSAVRCAEWVEYTARDLDTFADEAAKELTRQGLVPKERKSAKSEVVALLGHSDLDYAITILALTRMGFAVLFLSTRLHTEAYVSLLDKCECFRIVTTSKYADTVRSVRGTGRELETFDVVPKAIYGLPSTTPRFEKQTEFEDQSGVCAFIVHSSGSTGLPKPIFQTHRACLSNYQIGSGMRAFVTLPLFHNSGLSTTFRGIVAGRRTALYNAAIPITNANMLEAMRAIDPQSFNCVPYVLKILAETEEGIRALARCKVVVFAGSGCPDDLGDLLVDNGVPLIAHYGQTEMGQLMMSSRDLATDKTWNWLRPLPTAKPYLVMEAIGEGMYELVVLDGLPSKVMSNCDTPAPNSYRTRDTFEKHPTMEDVWKHVGRLDDRLTLVNGEKVLPVPMENRIRLDERVQDCVVFGAGRAFPGLIVVRSENVPREWTDEQYLDAIWPTIQSANEGAEKFSQIDRDMVQVLGVDTEYPRTDKGTIIRAASYKRFASLIDALYVRFEGGPSVAQIAVSGKRRMGADDWEPYLLNLIHERLGLKDIGPDTDFFNAGMDSLQAIMARGHMMRQLDLGGAVLGQNAMFEHPSVRQLTKHLTSLVRPESSSPAATSPLTPEEEAAAVMRELVHEYGQFEPFVPGDQTPDGDVVLLTGATGSLGAHMLSQLLAMPHVGHVYCLVRAPDPAAAASRVFGSLSDRGLGGALTPAQAAKVVALPADLSREADLGLGADVYARLRASVTSILHVAWAVNFNLGVRSFAPVHIAGVRNLLRLALSVPFPQPARFSFVSSVSAAAGTPLPARVAESFVADPRHAQGMGYARSKWVAEHVVRRAAEEAWPPAAAAATVPPRVLRTGQVVGDSREGRWNATEAIPLMIQAAETMGCLPRLDERPSWIPVDVCARAVAELSGVVAAADEAEVVEDPGHVVYHVLNPRTFDWTAEPLPALRAAGLAFEEVGQREWVARLRAAAERGEDPARNPTLKLLDFFADKYDNDRPGRRGLAFETEKTERRSAAVAGRFDVIGAGLMRKCVESWRAREWAAVKKLE</sequence>
<reference evidence="4" key="2">
    <citation type="submission" date="2010-07" db="EMBL/GenBank/DDBJ databases">
        <authorList>
            <consortium name="The Broad Institute Genome Sequencing Platform"/>
            <consortium name="Broad Institute Genome Sequencing Center for Infectious Disease"/>
            <person name="Ma L.-J."/>
            <person name="Dead R."/>
            <person name="Young S."/>
            <person name="Zeng Q."/>
            <person name="Koehrsen M."/>
            <person name="Alvarado L."/>
            <person name="Berlin A."/>
            <person name="Chapman S.B."/>
            <person name="Chen Z."/>
            <person name="Freedman E."/>
            <person name="Gellesch M."/>
            <person name="Goldberg J."/>
            <person name="Griggs A."/>
            <person name="Gujja S."/>
            <person name="Heilman E.R."/>
            <person name="Heiman D."/>
            <person name="Hepburn T."/>
            <person name="Howarth C."/>
            <person name="Jen D."/>
            <person name="Larson L."/>
            <person name="Mehta T."/>
            <person name="Neiman D."/>
            <person name="Pearson M."/>
            <person name="Roberts A."/>
            <person name="Saif S."/>
            <person name="Shea T."/>
            <person name="Shenoy N."/>
            <person name="Sisk P."/>
            <person name="Stolte C."/>
            <person name="Sykes S."/>
            <person name="Walk T."/>
            <person name="White J."/>
            <person name="Yandava C."/>
            <person name="Haas B."/>
            <person name="Nusbaum C."/>
            <person name="Birren B."/>
        </authorList>
    </citation>
    <scope>NUCLEOTIDE SEQUENCE</scope>
    <source>
        <strain evidence="4">R3-111a-1</strain>
    </source>
</reference>
<reference evidence="6" key="1">
    <citation type="submission" date="2010-07" db="EMBL/GenBank/DDBJ databases">
        <title>The genome sequence of Gaeumannomyces graminis var. tritici strain R3-111a-1.</title>
        <authorList>
            <consortium name="The Broad Institute Genome Sequencing Platform"/>
            <person name="Ma L.-J."/>
            <person name="Dead R."/>
            <person name="Young S."/>
            <person name="Zeng Q."/>
            <person name="Koehrsen M."/>
            <person name="Alvarado L."/>
            <person name="Berlin A."/>
            <person name="Chapman S.B."/>
            <person name="Chen Z."/>
            <person name="Freedman E."/>
            <person name="Gellesch M."/>
            <person name="Goldberg J."/>
            <person name="Griggs A."/>
            <person name="Gujja S."/>
            <person name="Heilman E.R."/>
            <person name="Heiman D."/>
            <person name="Hepburn T."/>
            <person name="Howarth C."/>
            <person name="Jen D."/>
            <person name="Larson L."/>
            <person name="Mehta T."/>
            <person name="Neiman D."/>
            <person name="Pearson M."/>
            <person name="Roberts A."/>
            <person name="Saif S."/>
            <person name="Shea T."/>
            <person name="Shenoy N."/>
            <person name="Sisk P."/>
            <person name="Stolte C."/>
            <person name="Sykes S."/>
            <person name="Walk T."/>
            <person name="White J."/>
            <person name="Yandava C."/>
            <person name="Haas B."/>
            <person name="Nusbaum C."/>
            <person name="Birren B."/>
        </authorList>
    </citation>
    <scope>NUCLEOTIDE SEQUENCE [LARGE SCALE GENOMIC DNA]</scope>
    <source>
        <strain evidence="6">R3-111a-1</strain>
    </source>
</reference>
<reference evidence="5" key="5">
    <citation type="submission" date="2018-04" db="UniProtKB">
        <authorList>
            <consortium name="EnsemblFungi"/>
        </authorList>
    </citation>
    <scope>IDENTIFICATION</scope>
    <source>
        <strain evidence="5">R3-111a-1</strain>
    </source>
</reference>
<gene>
    <name evidence="5" type="primary">20346106</name>
    <name evidence="4" type="ORF">GGTG_05648</name>
</gene>
<dbReference type="SUPFAM" id="SSF56801">
    <property type="entry name" value="Acetyl-CoA synthetase-like"/>
    <property type="match status" value="1"/>
</dbReference>
<dbReference type="InterPro" id="IPR000873">
    <property type="entry name" value="AMP-dep_synth/lig_dom"/>
</dbReference>
<protein>
    <recommendedName>
        <fullName evidence="3">Carrier domain-containing protein</fullName>
    </recommendedName>
</protein>
<dbReference type="GeneID" id="20346106"/>
<dbReference type="InterPro" id="IPR020845">
    <property type="entry name" value="AMP-binding_CS"/>
</dbReference>
<dbReference type="InterPro" id="IPR042099">
    <property type="entry name" value="ANL_N_sf"/>
</dbReference>
<dbReference type="HOGENOM" id="CLU_002220_2_1_1"/>
<dbReference type="InterPro" id="IPR036291">
    <property type="entry name" value="NAD(P)-bd_dom_sf"/>
</dbReference>
<reference evidence="4" key="3">
    <citation type="submission" date="2010-09" db="EMBL/GenBank/DDBJ databases">
        <title>Annotation of Gaeumannomyces graminis var. tritici R3-111a-1.</title>
        <authorList>
            <consortium name="The Broad Institute Genome Sequencing Platform"/>
            <person name="Ma L.-J."/>
            <person name="Dead R."/>
            <person name="Young S.K."/>
            <person name="Zeng Q."/>
            <person name="Gargeya S."/>
            <person name="Fitzgerald M."/>
            <person name="Haas B."/>
            <person name="Abouelleil A."/>
            <person name="Alvarado L."/>
            <person name="Arachchi H.M."/>
            <person name="Berlin A."/>
            <person name="Brown A."/>
            <person name="Chapman S.B."/>
            <person name="Chen Z."/>
            <person name="Dunbar C."/>
            <person name="Freedman E."/>
            <person name="Gearin G."/>
            <person name="Gellesch M."/>
            <person name="Goldberg J."/>
            <person name="Griggs A."/>
            <person name="Gujja S."/>
            <person name="Heiman D."/>
            <person name="Howarth C."/>
            <person name="Larson L."/>
            <person name="Lui A."/>
            <person name="MacDonald P.J.P."/>
            <person name="Mehta T."/>
            <person name="Montmayeur A."/>
            <person name="Murphy C."/>
            <person name="Neiman D."/>
            <person name="Pearson M."/>
            <person name="Priest M."/>
            <person name="Roberts A."/>
            <person name="Saif S."/>
            <person name="Shea T."/>
            <person name="Shenoy N."/>
            <person name="Sisk P."/>
            <person name="Stolte C."/>
            <person name="Sykes S."/>
            <person name="Yandava C."/>
            <person name="Wortman J."/>
            <person name="Nusbaum C."/>
            <person name="Birren B."/>
        </authorList>
    </citation>
    <scope>NUCLEOTIDE SEQUENCE</scope>
    <source>
        <strain evidence="4">R3-111a-1</strain>
    </source>
</reference>
<name>J3NWI5_GAET3</name>
<dbReference type="Proteomes" id="UP000006039">
    <property type="component" value="Unassembled WGS sequence"/>
</dbReference>
<dbReference type="PANTHER" id="PTHR43439">
    <property type="entry name" value="PHENYLACETATE-COENZYME A LIGASE"/>
    <property type="match status" value="1"/>
</dbReference>
<dbReference type="PROSITE" id="PS50075">
    <property type="entry name" value="CARRIER"/>
    <property type="match status" value="1"/>
</dbReference>
<accession>J3NWI5</accession>
<dbReference type="SUPFAM" id="SSF51735">
    <property type="entry name" value="NAD(P)-binding Rossmann-fold domains"/>
    <property type="match status" value="1"/>
</dbReference>
<evidence type="ECO:0000313" key="5">
    <source>
        <dbReference type="EnsemblFungi" id="EJT75717"/>
    </source>
</evidence>
<dbReference type="OrthoDB" id="429813at2759"/>
<dbReference type="InterPro" id="IPR051414">
    <property type="entry name" value="Adenylate-forming_Reductase"/>
</dbReference>
<dbReference type="Gene3D" id="1.10.1200.10">
    <property type="entry name" value="ACP-like"/>
    <property type="match status" value="1"/>
</dbReference>
<dbReference type="InterPro" id="IPR013120">
    <property type="entry name" value="FAR_NAD-bd"/>
</dbReference>
<dbReference type="Pfam" id="PF07993">
    <property type="entry name" value="NAD_binding_4"/>
    <property type="match status" value="1"/>
</dbReference>
<dbReference type="eggNOG" id="KOG1178">
    <property type="taxonomic scope" value="Eukaryota"/>
</dbReference>
<evidence type="ECO:0000313" key="4">
    <source>
        <dbReference type="EMBL" id="EJT75717.1"/>
    </source>
</evidence>
<evidence type="ECO:0000256" key="1">
    <source>
        <dbReference type="ARBA" id="ARBA00022450"/>
    </source>
</evidence>
<dbReference type="SUPFAM" id="SSF47336">
    <property type="entry name" value="ACP-like"/>
    <property type="match status" value="1"/>
</dbReference>
<reference evidence="5" key="4">
    <citation type="journal article" date="2015" name="G3 (Bethesda)">
        <title>Genome sequences of three phytopathogenic species of the Magnaporthaceae family of fungi.</title>
        <authorList>
            <person name="Okagaki L.H."/>
            <person name="Nunes C.C."/>
            <person name="Sailsbery J."/>
            <person name="Clay B."/>
            <person name="Brown D."/>
            <person name="John T."/>
            <person name="Oh Y."/>
            <person name="Young N."/>
            <person name="Fitzgerald M."/>
            <person name="Haas B.J."/>
            <person name="Zeng Q."/>
            <person name="Young S."/>
            <person name="Adiconis X."/>
            <person name="Fan L."/>
            <person name="Levin J.Z."/>
            <person name="Mitchell T.K."/>
            <person name="Okubara P.A."/>
            <person name="Farman M.L."/>
            <person name="Kohn L.M."/>
            <person name="Birren B."/>
            <person name="Ma L.-J."/>
            <person name="Dean R.A."/>
        </authorList>
    </citation>
    <scope>NUCLEOTIDE SEQUENCE</scope>
    <source>
        <strain evidence="5">R3-111a-1</strain>
    </source>
</reference>
<dbReference type="Pfam" id="PF00501">
    <property type="entry name" value="AMP-binding"/>
    <property type="match status" value="1"/>
</dbReference>
<dbReference type="AlphaFoldDB" id="J3NWI5"/>
<dbReference type="Pfam" id="PF23562">
    <property type="entry name" value="AMP-binding_C_3"/>
    <property type="match status" value="1"/>
</dbReference>
<organism evidence="4">
    <name type="scientific">Gaeumannomyces tritici (strain R3-111a-1)</name>
    <name type="common">Wheat and barley take-all root rot fungus</name>
    <name type="synonym">Gaeumannomyces graminis var. tritici</name>
    <dbReference type="NCBI Taxonomy" id="644352"/>
    <lineage>
        <taxon>Eukaryota</taxon>
        <taxon>Fungi</taxon>
        <taxon>Dikarya</taxon>
        <taxon>Ascomycota</taxon>
        <taxon>Pezizomycotina</taxon>
        <taxon>Sordariomycetes</taxon>
        <taxon>Sordariomycetidae</taxon>
        <taxon>Magnaporthales</taxon>
        <taxon>Magnaporthaceae</taxon>
        <taxon>Gaeumannomyces</taxon>
    </lineage>
</organism>
<dbReference type="EnsemblFungi" id="EJT75717">
    <property type="protein sequence ID" value="EJT75717"/>
    <property type="gene ID" value="GGTG_05648"/>
</dbReference>
<dbReference type="SMART" id="SM00823">
    <property type="entry name" value="PKS_PP"/>
    <property type="match status" value="1"/>
</dbReference>
<keyword evidence="2" id="KW-0597">Phosphoprotein</keyword>
<dbReference type="VEuPathDB" id="FungiDB:GGTG_05648"/>
<keyword evidence="1" id="KW-0596">Phosphopantetheine</keyword>
<dbReference type="Gene3D" id="3.40.50.12780">
    <property type="entry name" value="N-terminal domain of ligase-like"/>
    <property type="match status" value="1"/>
</dbReference>
<dbReference type="Pfam" id="PF00550">
    <property type="entry name" value="PP-binding"/>
    <property type="match status" value="1"/>
</dbReference>
<dbReference type="InterPro" id="IPR009081">
    <property type="entry name" value="PP-bd_ACP"/>
</dbReference>
<evidence type="ECO:0000256" key="2">
    <source>
        <dbReference type="ARBA" id="ARBA00022553"/>
    </source>
</evidence>
<evidence type="ECO:0000313" key="6">
    <source>
        <dbReference type="Proteomes" id="UP000006039"/>
    </source>
</evidence>
<dbReference type="InterPro" id="IPR020806">
    <property type="entry name" value="PKS_PP-bd"/>
</dbReference>
<feature type="domain" description="Carrier" evidence="3">
    <location>
        <begin position="546"/>
        <end position="624"/>
    </location>
</feature>
<keyword evidence="6" id="KW-1185">Reference proteome</keyword>
<dbReference type="RefSeq" id="XP_009221717.1">
    <property type="nucleotide sequence ID" value="XM_009223453.1"/>
</dbReference>
<dbReference type="STRING" id="644352.J3NWI5"/>
<dbReference type="PANTHER" id="PTHR43439:SF2">
    <property type="entry name" value="ENZYME, PUTATIVE (JCVI)-RELATED"/>
    <property type="match status" value="1"/>
</dbReference>